<proteinExistence type="predicted"/>
<dbReference type="EMBL" id="QJVJ01000030">
    <property type="protein sequence ID" value="PYI49941.1"/>
    <property type="molecule type" value="Genomic_DNA"/>
</dbReference>
<dbReference type="Pfam" id="PF02371">
    <property type="entry name" value="Transposase_20"/>
    <property type="match status" value="1"/>
</dbReference>
<dbReference type="AlphaFoldDB" id="A0A2V5JUC7"/>
<evidence type="ECO:0000259" key="1">
    <source>
        <dbReference type="Pfam" id="PF01548"/>
    </source>
</evidence>
<dbReference type="NCBIfam" id="NF033542">
    <property type="entry name" value="transpos_IS110"/>
    <property type="match status" value="1"/>
</dbReference>
<protein>
    <submittedName>
        <fullName evidence="3">IS110 family transposase</fullName>
    </submittedName>
</protein>
<evidence type="ECO:0000313" key="3">
    <source>
        <dbReference type="EMBL" id="PYI49941.1"/>
    </source>
</evidence>
<evidence type="ECO:0000313" key="4">
    <source>
        <dbReference type="Proteomes" id="UP000247476"/>
    </source>
</evidence>
<dbReference type="GO" id="GO:0003677">
    <property type="term" value="F:DNA binding"/>
    <property type="evidence" value="ECO:0007669"/>
    <property type="project" value="InterPro"/>
</dbReference>
<dbReference type="InterPro" id="IPR002525">
    <property type="entry name" value="Transp_IS110-like_N"/>
</dbReference>
<keyword evidence="4" id="KW-1185">Reference proteome</keyword>
<accession>A0A2V5JUC7</accession>
<evidence type="ECO:0000259" key="2">
    <source>
        <dbReference type="Pfam" id="PF02371"/>
    </source>
</evidence>
<dbReference type="InterPro" id="IPR047650">
    <property type="entry name" value="Transpos_IS110"/>
</dbReference>
<dbReference type="PANTHER" id="PTHR33055">
    <property type="entry name" value="TRANSPOSASE FOR INSERTION SEQUENCE ELEMENT IS1111A"/>
    <property type="match status" value="1"/>
</dbReference>
<name>A0A2V5JUC7_9BACL</name>
<organism evidence="3 4">
    <name type="scientific">Paenibacillus flagellatus</name>
    <dbReference type="NCBI Taxonomy" id="2211139"/>
    <lineage>
        <taxon>Bacteria</taxon>
        <taxon>Bacillati</taxon>
        <taxon>Bacillota</taxon>
        <taxon>Bacilli</taxon>
        <taxon>Bacillales</taxon>
        <taxon>Paenibacillaceae</taxon>
        <taxon>Paenibacillus</taxon>
    </lineage>
</organism>
<dbReference type="OrthoDB" id="9790935at2"/>
<dbReference type="InterPro" id="IPR003346">
    <property type="entry name" value="Transposase_20"/>
</dbReference>
<dbReference type="GO" id="GO:0006313">
    <property type="term" value="P:DNA transposition"/>
    <property type="evidence" value="ECO:0007669"/>
    <property type="project" value="InterPro"/>
</dbReference>
<dbReference type="RefSeq" id="WP_110844213.1">
    <property type="nucleotide sequence ID" value="NZ_QJVJ01000030.1"/>
</dbReference>
<sequence>MKPVIGIDVSKCESEGYIFLERNKPYEKAFRFLHTHEEITKLNMKLEKVEELAGAKPAVVLESTGHYHLGLVGALQKHGYEVIVLNPLISQRARKSKLRKVKTDSEDAKQLAELYYRDELKAGLTKRSMEQEELRFLSRQHQMINHAYVQAQLHFQSILDQVFPLYTDIFGQLFSVTALEVLKMYPTPEHVLTAAQDELKEKIVARCNRSDSWASTKAAAMIQAARNSLVIDPNPSQVIAMRLMINLLMEYQSHLANLEQEIKMKASCIPGYELLCSIPGIGPKLAATILAEIGDISSFEHSKKLVAFAGIDPSVFSSGKFTATRNRITKRGSTRLRRALYLAVLCGIRGAARNQRIRLFYDQKRLEGKPHRVALIACTNKLLRIIYALLKNSVRYCPS</sequence>
<feature type="domain" description="Transposase IS116/IS110/IS902 C-terminal" evidence="2">
    <location>
        <begin position="273"/>
        <end position="350"/>
    </location>
</feature>
<feature type="domain" description="Transposase IS110-like N-terminal" evidence="1">
    <location>
        <begin position="5"/>
        <end position="164"/>
    </location>
</feature>
<dbReference type="Pfam" id="PF01548">
    <property type="entry name" value="DEDD_Tnp_IS110"/>
    <property type="match status" value="1"/>
</dbReference>
<dbReference type="GO" id="GO:0004803">
    <property type="term" value="F:transposase activity"/>
    <property type="evidence" value="ECO:0007669"/>
    <property type="project" value="InterPro"/>
</dbReference>
<comment type="caution">
    <text evidence="3">The sequence shown here is derived from an EMBL/GenBank/DDBJ whole genome shotgun (WGS) entry which is preliminary data.</text>
</comment>
<dbReference type="Proteomes" id="UP000247476">
    <property type="component" value="Unassembled WGS sequence"/>
</dbReference>
<gene>
    <name evidence="3" type="ORF">DLM86_31560</name>
</gene>
<reference evidence="3 4" key="1">
    <citation type="submission" date="2018-05" db="EMBL/GenBank/DDBJ databases">
        <title>Paenibacillus flagellatus sp. nov., isolated from selenium mineral soil.</title>
        <authorList>
            <person name="Dai X."/>
        </authorList>
    </citation>
    <scope>NUCLEOTIDE SEQUENCE [LARGE SCALE GENOMIC DNA]</scope>
    <source>
        <strain evidence="3 4">DXL2</strain>
    </source>
</reference>
<dbReference type="PANTHER" id="PTHR33055:SF13">
    <property type="entry name" value="TRANSPOSASE"/>
    <property type="match status" value="1"/>
</dbReference>